<comment type="subcellular location">
    <subcellularLocation>
        <location evidence="1">Cell envelope</location>
    </subcellularLocation>
</comment>
<dbReference type="InterPro" id="IPR051555">
    <property type="entry name" value="FDH_Electron_Transfer_Unit"/>
</dbReference>
<keyword evidence="7" id="KW-0472">Membrane</keyword>
<feature type="transmembrane region" description="Helical" evidence="7">
    <location>
        <begin position="472"/>
        <end position="490"/>
    </location>
</feature>
<dbReference type="GO" id="GO:0046872">
    <property type="term" value="F:metal ion binding"/>
    <property type="evidence" value="ECO:0007669"/>
    <property type="project" value="UniProtKB-KW"/>
</dbReference>
<dbReference type="PROSITE" id="PS00198">
    <property type="entry name" value="4FE4S_FER_1"/>
    <property type="match status" value="1"/>
</dbReference>
<feature type="transmembrane region" description="Helical" evidence="7">
    <location>
        <begin position="325"/>
        <end position="341"/>
    </location>
</feature>
<evidence type="ECO:0000259" key="8">
    <source>
        <dbReference type="PROSITE" id="PS51379"/>
    </source>
</evidence>
<gene>
    <name evidence="9" type="ORF">MNBD_PLANCTO02-2088</name>
</gene>
<dbReference type="Pfam" id="PF04976">
    <property type="entry name" value="DmsC"/>
    <property type="match status" value="1"/>
</dbReference>
<feature type="transmembrane region" description="Helical" evidence="7">
    <location>
        <begin position="283"/>
        <end position="305"/>
    </location>
</feature>
<dbReference type="PANTHER" id="PTHR43545:SF6">
    <property type="entry name" value="FORMATE DEHYDROGENASE, NITRATE-INDUCIBLE, IRON-SULFUR SUBUNIT"/>
    <property type="match status" value="1"/>
</dbReference>
<feature type="domain" description="4Fe-4S ferredoxin-type" evidence="8">
    <location>
        <begin position="163"/>
        <end position="192"/>
    </location>
</feature>
<dbReference type="AlphaFoldDB" id="A0A3B1DRF8"/>
<dbReference type="InterPro" id="IPR007059">
    <property type="entry name" value="DmsC"/>
</dbReference>
<evidence type="ECO:0000313" key="9">
    <source>
        <dbReference type="EMBL" id="VAX37630.1"/>
    </source>
</evidence>
<sequence length="588" mass="65156">MNNFSQQLSLPTATEQIQLSSKQEMNLEGKALIDWFLNDQQQLTAVEQFSQYYSSTTQPAQEKIYQTKIYQSLIPAKMPEAGEQYAFEVNLDACSGCKACVTACHSLNGLDEQETWRDVGLLHGGTSHSPVMQHVTSACHHCLEPSCLSACPVDAYQKDEQTGIVLHLDDQCIGCQYCTLACPYDAPKYHPEKGIVRKCDMCQDRLQAGEAPACVQACPHEAISIQIVNQQTIVTDSESNLFLPGAPEPQITLPTTQYKTSRVFPRNLLPADYYSVQAEHTHWSLVVMLVFTQLSVGAFLVELILESLLNQEMMGSIRTLHTVSALVYGLLAMGVSTFHLGRPLYGFRAIIGLKHSWLSREIVAFGLFAFLAVIYALLNFIPAMGYSWLNGGQLEKLSGAFAWCVVLTGLVGVGCSVMVYAFTGREFWNGTDTSIRFLLTTALLGIVAAWMTFMLTSLVFDSVAARKIVTEHGSLLCQMLMTVTIIKLLFEAAIFRHLRSRQTTPLKRSAMLMVGELSHITLMRFCCGFLGGLFMPAFLLQEKQTTEESLFLIVVVLLMFVACVAGELLERALFFGAVTRPKMPGNFS</sequence>
<organism evidence="9">
    <name type="scientific">hydrothermal vent metagenome</name>
    <dbReference type="NCBI Taxonomy" id="652676"/>
    <lineage>
        <taxon>unclassified sequences</taxon>
        <taxon>metagenomes</taxon>
        <taxon>ecological metagenomes</taxon>
    </lineage>
</organism>
<keyword evidence="7" id="KW-1133">Transmembrane helix</keyword>
<accession>A0A3B1DRF8</accession>
<evidence type="ECO:0000256" key="6">
    <source>
        <dbReference type="ARBA" id="ARBA00023014"/>
    </source>
</evidence>
<feature type="transmembrane region" description="Helical" evidence="7">
    <location>
        <begin position="511"/>
        <end position="538"/>
    </location>
</feature>
<dbReference type="GO" id="GO:0016020">
    <property type="term" value="C:membrane"/>
    <property type="evidence" value="ECO:0007669"/>
    <property type="project" value="InterPro"/>
</dbReference>
<keyword evidence="5" id="KW-0408">Iron</keyword>
<name>A0A3B1DRF8_9ZZZZ</name>
<keyword evidence="6" id="KW-0411">Iron-sulfur</keyword>
<evidence type="ECO:0000256" key="1">
    <source>
        <dbReference type="ARBA" id="ARBA00004196"/>
    </source>
</evidence>
<proteinExistence type="predicted"/>
<evidence type="ECO:0000256" key="3">
    <source>
        <dbReference type="ARBA" id="ARBA00022723"/>
    </source>
</evidence>
<feature type="transmembrane region" description="Helical" evidence="7">
    <location>
        <begin position="362"/>
        <end position="388"/>
    </location>
</feature>
<dbReference type="EMBL" id="UOGL01000135">
    <property type="protein sequence ID" value="VAX37630.1"/>
    <property type="molecule type" value="Genomic_DNA"/>
</dbReference>
<feature type="transmembrane region" description="Helical" evidence="7">
    <location>
        <begin position="400"/>
        <end position="423"/>
    </location>
</feature>
<keyword evidence="4" id="KW-0677">Repeat</keyword>
<keyword evidence="3" id="KW-0479">Metal-binding</keyword>
<reference evidence="9" key="1">
    <citation type="submission" date="2018-06" db="EMBL/GenBank/DDBJ databases">
        <authorList>
            <person name="Zhirakovskaya E."/>
        </authorList>
    </citation>
    <scope>NUCLEOTIDE SEQUENCE</scope>
</reference>
<evidence type="ECO:0000256" key="4">
    <source>
        <dbReference type="ARBA" id="ARBA00022737"/>
    </source>
</evidence>
<evidence type="ECO:0000256" key="2">
    <source>
        <dbReference type="ARBA" id="ARBA00022485"/>
    </source>
</evidence>
<dbReference type="Gene3D" id="3.30.70.20">
    <property type="match status" value="2"/>
</dbReference>
<feature type="transmembrane region" description="Helical" evidence="7">
    <location>
        <begin position="435"/>
        <end position="460"/>
    </location>
</feature>
<dbReference type="GO" id="GO:0019645">
    <property type="term" value="P:anaerobic electron transport chain"/>
    <property type="evidence" value="ECO:0007669"/>
    <property type="project" value="InterPro"/>
</dbReference>
<feature type="transmembrane region" description="Helical" evidence="7">
    <location>
        <begin position="550"/>
        <end position="569"/>
    </location>
</feature>
<dbReference type="InterPro" id="IPR017896">
    <property type="entry name" value="4Fe4S_Fe-S-bd"/>
</dbReference>
<dbReference type="PANTHER" id="PTHR43545">
    <property type="entry name" value="FORMATE DEHYDROGENASE, NITRATE-INDUCIBLE, IRON-SULFUR SUBUNIT"/>
    <property type="match status" value="1"/>
</dbReference>
<dbReference type="CDD" id="cd16371">
    <property type="entry name" value="DMSOR_beta_like"/>
    <property type="match status" value="1"/>
</dbReference>
<dbReference type="Pfam" id="PF13247">
    <property type="entry name" value="Fer4_11"/>
    <property type="match status" value="1"/>
</dbReference>
<evidence type="ECO:0000256" key="7">
    <source>
        <dbReference type="SAM" id="Phobius"/>
    </source>
</evidence>
<keyword evidence="7" id="KW-0812">Transmembrane</keyword>
<protein>
    <submittedName>
        <fullName evidence="9">Molybdopterin oxidoreductase, iron sulfur subunit</fullName>
    </submittedName>
</protein>
<dbReference type="GO" id="GO:0030313">
    <property type="term" value="C:cell envelope"/>
    <property type="evidence" value="ECO:0007669"/>
    <property type="project" value="UniProtKB-SubCell"/>
</dbReference>
<dbReference type="GO" id="GO:0051539">
    <property type="term" value="F:4 iron, 4 sulfur cluster binding"/>
    <property type="evidence" value="ECO:0007669"/>
    <property type="project" value="UniProtKB-KW"/>
</dbReference>
<keyword evidence="2" id="KW-0004">4Fe-4S</keyword>
<feature type="domain" description="4Fe-4S ferredoxin-type" evidence="8">
    <location>
        <begin position="85"/>
        <end position="115"/>
    </location>
</feature>
<evidence type="ECO:0000256" key="5">
    <source>
        <dbReference type="ARBA" id="ARBA00023004"/>
    </source>
</evidence>
<dbReference type="PROSITE" id="PS51379">
    <property type="entry name" value="4FE4S_FER_2"/>
    <property type="match status" value="3"/>
</dbReference>
<dbReference type="InterPro" id="IPR017900">
    <property type="entry name" value="4Fe4S_Fe_S_CS"/>
</dbReference>
<dbReference type="SUPFAM" id="SSF54862">
    <property type="entry name" value="4Fe-4S ferredoxins"/>
    <property type="match status" value="1"/>
</dbReference>
<feature type="domain" description="4Fe-4S ferredoxin-type" evidence="8">
    <location>
        <begin position="130"/>
        <end position="161"/>
    </location>
</feature>